<gene>
    <name evidence="1" type="ORF">Tci_906684</name>
</gene>
<accession>A0A699VGQ6</accession>
<feature type="non-terminal residue" evidence="1">
    <location>
        <position position="1"/>
    </location>
</feature>
<reference evidence="1" key="1">
    <citation type="journal article" date="2019" name="Sci. Rep.">
        <title>Draft genome of Tanacetum cinerariifolium, the natural source of mosquito coil.</title>
        <authorList>
            <person name="Yamashiro T."/>
            <person name="Shiraishi A."/>
            <person name="Satake H."/>
            <person name="Nakayama K."/>
        </authorList>
    </citation>
    <scope>NUCLEOTIDE SEQUENCE</scope>
</reference>
<dbReference type="AlphaFoldDB" id="A0A699VGQ6"/>
<name>A0A699VGQ6_TANCI</name>
<proteinExistence type="predicted"/>
<protein>
    <submittedName>
        <fullName evidence="1">Uncharacterized protein</fullName>
    </submittedName>
</protein>
<sequence>GARIAQAQRARRDGAGLSAAAFYSAHVLQKCAHRRHYHSQLALLDGESGVLRKRDGDGCDD</sequence>
<dbReference type="EMBL" id="BKCJ011449937">
    <property type="protein sequence ID" value="GFD34715.1"/>
    <property type="molecule type" value="Genomic_DNA"/>
</dbReference>
<organism evidence="1">
    <name type="scientific">Tanacetum cinerariifolium</name>
    <name type="common">Dalmatian daisy</name>
    <name type="synonym">Chrysanthemum cinerariifolium</name>
    <dbReference type="NCBI Taxonomy" id="118510"/>
    <lineage>
        <taxon>Eukaryota</taxon>
        <taxon>Viridiplantae</taxon>
        <taxon>Streptophyta</taxon>
        <taxon>Embryophyta</taxon>
        <taxon>Tracheophyta</taxon>
        <taxon>Spermatophyta</taxon>
        <taxon>Magnoliopsida</taxon>
        <taxon>eudicotyledons</taxon>
        <taxon>Gunneridae</taxon>
        <taxon>Pentapetalae</taxon>
        <taxon>asterids</taxon>
        <taxon>campanulids</taxon>
        <taxon>Asterales</taxon>
        <taxon>Asteraceae</taxon>
        <taxon>Asteroideae</taxon>
        <taxon>Anthemideae</taxon>
        <taxon>Anthemidinae</taxon>
        <taxon>Tanacetum</taxon>
    </lineage>
</organism>
<comment type="caution">
    <text evidence="1">The sequence shown here is derived from an EMBL/GenBank/DDBJ whole genome shotgun (WGS) entry which is preliminary data.</text>
</comment>
<evidence type="ECO:0000313" key="1">
    <source>
        <dbReference type="EMBL" id="GFD34715.1"/>
    </source>
</evidence>